<dbReference type="GO" id="GO:0046872">
    <property type="term" value="F:metal ion binding"/>
    <property type="evidence" value="ECO:0007669"/>
    <property type="project" value="UniProtKB-KW"/>
</dbReference>
<dbReference type="GO" id="GO:0004604">
    <property type="term" value="F:phosphoadenylyl-sulfate reductase (thioredoxin) activity"/>
    <property type="evidence" value="ECO:0007669"/>
    <property type="project" value="UniProtKB-UniRule"/>
</dbReference>
<dbReference type="NCBIfam" id="TIGR00434">
    <property type="entry name" value="cysH"/>
    <property type="match status" value="1"/>
</dbReference>
<dbReference type="RefSeq" id="WP_013837928.1">
    <property type="nucleotide sequence ID" value="NC_015588.1"/>
</dbReference>
<keyword evidence="4" id="KW-0411">Iron-sulfur</keyword>
<evidence type="ECO:0000256" key="3">
    <source>
        <dbReference type="ARBA" id="ARBA00024327"/>
    </source>
</evidence>
<dbReference type="GO" id="GO:0019379">
    <property type="term" value="P:sulfate assimilation, phosphoadenylyl sulfate reduction by phosphoadenylyl-sulfate reductase (thioredoxin)"/>
    <property type="evidence" value="ECO:0007669"/>
    <property type="project" value="UniProtKB-UniRule"/>
</dbReference>
<dbReference type="HOGENOM" id="CLU_044089_2_0_11"/>
<feature type="compositionally biased region" description="Basic and acidic residues" evidence="5">
    <location>
        <begin position="32"/>
        <end position="49"/>
    </location>
</feature>
<dbReference type="HAMAP" id="MF_00063">
    <property type="entry name" value="CysH"/>
    <property type="match status" value="1"/>
</dbReference>
<feature type="binding site" evidence="4">
    <location>
        <position position="268"/>
    </location>
    <ligand>
        <name>[4Fe-4S] cluster</name>
        <dbReference type="ChEBI" id="CHEBI:49883"/>
    </ligand>
</feature>
<keyword evidence="8" id="KW-1185">Reference proteome</keyword>
<dbReference type="NCBIfam" id="NF002537">
    <property type="entry name" value="PRK02090.1"/>
    <property type="match status" value="1"/>
</dbReference>
<dbReference type="EC" id="1.8.4.10" evidence="4"/>
<evidence type="ECO:0000256" key="4">
    <source>
        <dbReference type="HAMAP-Rule" id="MF_00063"/>
    </source>
</evidence>
<keyword evidence="4" id="KW-0408">Iron</keyword>
<comment type="function">
    <text evidence="4">Catalyzes the formation of sulfite from adenosine 5'-phosphosulfate (APS) using thioredoxin as an electron donor.</text>
</comment>
<feature type="compositionally biased region" description="Low complexity" evidence="5">
    <location>
        <begin position="16"/>
        <end position="31"/>
    </location>
</feature>
<dbReference type="GO" id="GO:0043866">
    <property type="term" value="F:adenylyl-sulfate reductase (thioredoxin) activity"/>
    <property type="evidence" value="ECO:0007669"/>
    <property type="project" value="UniProtKB-EC"/>
</dbReference>
<feature type="domain" description="Phosphoadenosine phosphosulphate reductase" evidence="6">
    <location>
        <begin position="105"/>
        <end position="270"/>
    </location>
</feature>
<evidence type="ECO:0000259" key="6">
    <source>
        <dbReference type="Pfam" id="PF01507"/>
    </source>
</evidence>
<gene>
    <name evidence="4" type="primary">cysH</name>
    <name evidence="7" type="ordered locus">Isova_0750</name>
</gene>
<dbReference type="SUPFAM" id="SSF52402">
    <property type="entry name" value="Adenine nucleotide alpha hydrolases-like"/>
    <property type="match status" value="1"/>
</dbReference>
<dbReference type="GO" id="GO:0070814">
    <property type="term" value="P:hydrogen sulfide biosynthetic process"/>
    <property type="evidence" value="ECO:0007669"/>
    <property type="project" value="UniProtKB-UniRule"/>
</dbReference>
<accession>F6FWW4</accession>
<evidence type="ECO:0000256" key="2">
    <source>
        <dbReference type="ARBA" id="ARBA00023002"/>
    </source>
</evidence>
<evidence type="ECO:0000256" key="1">
    <source>
        <dbReference type="ARBA" id="ARBA00009732"/>
    </source>
</evidence>
<evidence type="ECO:0000313" key="7">
    <source>
        <dbReference type="EMBL" id="AEG43536.1"/>
    </source>
</evidence>
<dbReference type="eggNOG" id="COG0175">
    <property type="taxonomic scope" value="Bacteria"/>
</dbReference>
<feature type="active site" description="Nucleophile; cysteine thiosulfonate intermediate" evidence="4">
    <location>
        <position position="291"/>
    </location>
</feature>
<dbReference type="Gene3D" id="3.40.50.620">
    <property type="entry name" value="HUPs"/>
    <property type="match status" value="1"/>
</dbReference>
<dbReference type="Proteomes" id="UP000009236">
    <property type="component" value="Chromosome"/>
</dbReference>
<keyword evidence="4" id="KW-0963">Cytoplasm</keyword>
<dbReference type="KEGG" id="iva:Isova_0750"/>
<feature type="binding site" evidence="4">
    <location>
        <position position="183"/>
    </location>
    <ligand>
        <name>[4Fe-4S] cluster</name>
        <dbReference type="ChEBI" id="CHEBI:49883"/>
    </ligand>
</feature>
<sequence>MTAVSVSLGVGPNGGASSPSAPASPLAAAAAEARERAAARERAREERRARLAGVNRRRRSDTELWEIARRGQEELGGSGPGSPDEATAEEVIAWAVREFGDGLAVASSMTDSVLSYLVSRQLPWVDVLFGDTGYHFAETLGTRAAVEHELDVTVVDVRPLLTVAQQDAVHGPDLFERDAEACCRMRKVEPMRQVLAGYEAWATGLRRGDSVTRREAPLVTWDSSNNLVKINPIAAWSDDDLVSFALRHRLVVNPLLNDGYPSIGCEPCTRRVAPGEDPRAGRWAGLDKVECGLHV</sequence>
<dbReference type="PANTHER" id="PTHR46509">
    <property type="entry name" value="PHOSPHOADENOSINE PHOSPHOSULFATE REDUCTASE"/>
    <property type="match status" value="1"/>
</dbReference>
<feature type="binding site" evidence="4">
    <location>
        <position position="265"/>
    </location>
    <ligand>
        <name>[4Fe-4S] cluster</name>
        <dbReference type="ChEBI" id="CHEBI:49883"/>
    </ligand>
</feature>
<dbReference type="Pfam" id="PF01507">
    <property type="entry name" value="PAPS_reduct"/>
    <property type="match status" value="1"/>
</dbReference>
<comment type="cofactor">
    <cofactor evidence="4">
        <name>[4Fe-4S] cluster</name>
        <dbReference type="ChEBI" id="CHEBI:49883"/>
    </cofactor>
    <text evidence="4">Binds 1 [4Fe-4S] cluster per subunit.</text>
</comment>
<dbReference type="EMBL" id="CP002810">
    <property type="protein sequence ID" value="AEG43536.1"/>
    <property type="molecule type" value="Genomic_DNA"/>
</dbReference>
<name>F6FWW4_ISOV2</name>
<dbReference type="STRING" id="743718.Isova_0750"/>
<dbReference type="GO" id="GO:0051539">
    <property type="term" value="F:4 iron, 4 sulfur cluster binding"/>
    <property type="evidence" value="ECO:0007669"/>
    <property type="project" value="UniProtKB-UniRule"/>
</dbReference>
<keyword evidence="4" id="KW-0479">Metal-binding</keyword>
<evidence type="ECO:0000313" key="8">
    <source>
        <dbReference type="Proteomes" id="UP000009236"/>
    </source>
</evidence>
<comment type="pathway">
    <text evidence="3 4">Sulfur metabolism; hydrogen sulfide biosynthesis; sulfite from sulfate.</text>
</comment>
<dbReference type="InterPro" id="IPR014729">
    <property type="entry name" value="Rossmann-like_a/b/a_fold"/>
</dbReference>
<keyword evidence="2 4" id="KW-0560">Oxidoreductase</keyword>
<reference evidence="7 8" key="1">
    <citation type="submission" date="2011-05" db="EMBL/GenBank/DDBJ databases">
        <title>Complete sequence of Isoptericola variabilis 225.</title>
        <authorList>
            <consortium name="US DOE Joint Genome Institute"/>
            <person name="Lucas S."/>
            <person name="Han J."/>
            <person name="Lapidus A."/>
            <person name="Cheng J.-F."/>
            <person name="Goodwin L."/>
            <person name="Pitluck S."/>
            <person name="Peters L."/>
            <person name="Mikhailova N."/>
            <person name="Zeytun A."/>
            <person name="Han C."/>
            <person name="Tapia R."/>
            <person name="Land M."/>
            <person name="Hauser L."/>
            <person name="Kyrpides N."/>
            <person name="Ivanova N."/>
            <person name="Pagani I."/>
            <person name="Siebers A."/>
            <person name="Allgaier M."/>
            <person name="Thelen M."/>
            <person name="Hugenholtz P."/>
            <person name="Gladden J."/>
            <person name="Woyke T."/>
        </authorList>
    </citation>
    <scope>NUCLEOTIDE SEQUENCE [LARGE SCALE GENOMIC DNA]</scope>
    <source>
        <strain evidence="8">225</strain>
    </source>
</reference>
<proteinExistence type="inferred from homology"/>
<evidence type="ECO:0000256" key="5">
    <source>
        <dbReference type="SAM" id="MobiDB-lite"/>
    </source>
</evidence>
<comment type="similarity">
    <text evidence="1 4">Belongs to the PAPS reductase family. CysH subfamily.</text>
</comment>
<comment type="subcellular location">
    <subcellularLocation>
        <location evidence="4">Cytoplasm</location>
    </subcellularLocation>
</comment>
<protein>
    <recommendedName>
        <fullName evidence="4">Adenosine 5'-phosphosulfate reductase</fullName>
        <shortName evidence="4">APS reductase</shortName>
        <ecNumber evidence="4">1.8.4.10</ecNumber>
    </recommendedName>
    <alternativeName>
        <fullName evidence="4">5'-adenylylsulfate reductase</fullName>
    </alternativeName>
    <alternativeName>
        <fullName evidence="4">Thioredoxin-dependent 5'-adenylylsulfate reductase</fullName>
    </alternativeName>
</protein>
<organism evidence="8">
    <name type="scientific">Isoptericola variabilis (strain 225)</name>
    <dbReference type="NCBI Taxonomy" id="743718"/>
    <lineage>
        <taxon>Bacteria</taxon>
        <taxon>Bacillati</taxon>
        <taxon>Actinomycetota</taxon>
        <taxon>Actinomycetes</taxon>
        <taxon>Micrococcales</taxon>
        <taxon>Promicromonosporaceae</taxon>
        <taxon>Isoptericola</taxon>
    </lineage>
</organism>
<feature type="region of interest" description="Disordered" evidence="5">
    <location>
        <begin position="1"/>
        <end position="57"/>
    </location>
</feature>
<dbReference type="PANTHER" id="PTHR46509:SF1">
    <property type="entry name" value="PHOSPHOADENOSINE PHOSPHOSULFATE REDUCTASE"/>
    <property type="match status" value="1"/>
</dbReference>
<dbReference type="InterPro" id="IPR004511">
    <property type="entry name" value="PAPS/APS_Rdtase"/>
</dbReference>
<dbReference type="GO" id="GO:0005737">
    <property type="term" value="C:cytoplasm"/>
    <property type="evidence" value="ECO:0007669"/>
    <property type="project" value="UniProtKB-SubCell"/>
</dbReference>
<dbReference type="InterPro" id="IPR002500">
    <property type="entry name" value="PAPS_reduct_dom"/>
</dbReference>
<feature type="binding site" evidence="4">
    <location>
        <position position="182"/>
    </location>
    <ligand>
        <name>[4Fe-4S] cluster</name>
        <dbReference type="ChEBI" id="CHEBI:49883"/>
    </ligand>
</feature>
<comment type="catalytic activity">
    <reaction evidence="4">
        <text>[thioredoxin]-disulfide + sulfite + AMP + 2 H(+) = adenosine 5'-phosphosulfate + [thioredoxin]-dithiol</text>
        <dbReference type="Rhea" id="RHEA:21976"/>
        <dbReference type="Rhea" id="RHEA-COMP:10698"/>
        <dbReference type="Rhea" id="RHEA-COMP:10700"/>
        <dbReference type="ChEBI" id="CHEBI:15378"/>
        <dbReference type="ChEBI" id="CHEBI:17359"/>
        <dbReference type="ChEBI" id="CHEBI:29950"/>
        <dbReference type="ChEBI" id="CHEBI:50058"/>
        <dbReference type="ChEBI" id="CHEBI:58243"/>
        <dbReference type="ChEBI" id="CHEBI:456215"/>
        <dbReference type="EC" id="1.8.4.10"/>
    </reaction>
</comment>
<dbReference type="AlphaFoldDB" id="F6FWW4"/>